<reference evidence="5 6" key="1">
    <citation type="submission" date="2013-02" db="EMBL/GenBank/DDBJ databases">
        <title>A novel strain isolated from Lonar lake, Maharashtra, India.</title>
        <authorList>
            <person name="Singh A."/>
        </authorList>
    </citation>
    <scope>NUCLEOTIDE SEQUENCE [LARGE SCALE GENOMIC DNA]</scope>
    <source>
        <strain evidence="5 6">AK24</strain>
    </source>
</reference>
<comment type="caution">
    <text evidence="5">The sequence shown here is derived from an EMBL/GenBank/DDBJ whole genome shotgun (WGS) entry which is preliminary data.</text>
</comment>
<protein>
    <recommendedName>
        <fullName evidence="3">exo-alpha-sialidase</fullName>
        <ecNumber evidence="3">3.2.1.18</ecNumber>
    </recommendedName>
</protein>
<dbReference type="SUPFAM" id="SSF50939">
    <property type="entry name" value="Sialidases"/>
    <property type="match status" value="1"/>
</dbReference>
<dbReference type="InterPro" id="IPR026856">
    <property type="entry name" value="Sialidase_fam"/>
</dbReference>
<evidence type="ECO:0000259" key="4">
    <source>
        <dbReference type="Pfam" id="PF13088"/>
    </source>
</evidence>
<dbReference type="GO" id="GO:0009313">
    <property type="term" value="P:oligosaccharide catabolic process"/>
    <property type="evidence" value="ECO:0007669"/>
    <property type="project" value="TreeGrafter"/>
</dbReference>
<dbReference type="EC" id="3.2.1.18" evidence="3"/>
<dbReference type="InterPro" id="IPR036278">
    <property type="entry name" value="Sialidase_sf"/>
</dbReference>
<evidence type="ECO:0000313" key="6">
    <source>
        <dbReference type="Proteomes" id="UP000013909"/>
    </source>
</evidence>
<dbReference type="PANTHER" id="PTHR10628">
    <property type="entry name" value="SIALIDASE"/>
    <property type="match status" value="1"/>
</dbReference>
<evidence type="ECO:0000256" key="2">
    <source>
        <dbReference type="ARBA" id="ARBA00009348"/>
    </source>
</evidence>
<keyword evidence="6" id="KW-1185">Reference proteome</keyword>
<dbReference type="STRING" id="1232681.ADIS_1296"/>
<dbReference type="Proteomes" id="UP000013909">
    <property type="component" value="Unassembled WGS sequence"/>
</dbReference>
<evidence type="ECO:0000256" key="1">
    <source>
        <dbReference type="ARBA" id="ARBA00000427"/>
    </source>
</evidence>
<evidence type="ECO:0000313" key="5">
    <source>
        <dbReference type="EMBL" id="EON78099.1"/>
    </source>
</evidence>
<dbReference type="EMBL" id="AQHR01000041">
    <property type="protein sequence ID" value="EON78099.1"/>
    <property type="molecule type" value="Genomic_DNA"/>
</dbReference>
<comment type="similarity">
    <text evidence="2">Belongs to the glycosyl hydrolase 33 family.</text>
</comment>
<dbReference type="PATRIC" id="fig|1288963.3.peg.1292"/>
<proteinExistence type="inferred from homology"/>
<comment type="catalytic activity">
    <reaction evidence="1">
        <text>Hydrolysis of alpha-(2-&gt;3)-, alpha-(2-&gt;6)-, alpha-(2-&gt;8)- glycosidic linkages of terminal sialic acid residues in oligosaccharides, glycoproteins, glycolipids, colominic acid and synthetic substrates.</text>
        <dbReference type="EC" id="3.2.1.18"/>
    </reaction>
</comment>
<dbReference type="GO" id="GO:0004308">
    <property type="term" value="F:exo-alpha-sialidase activity"/>
    <property type="evidence" value="ECO:0007669"/>
    <property type="project" value="UniProtKB-EC"/>
</dbReference>
<evidence type="ECO:0000256" key="3">
    <source>
        <dbReference type="ARBA" id="ARBA00012733"/>
    </source>
</evidence>
<dbReference type="GO" id="GO:0016020">
    <property type="term" value="C:membrane"/>
    <property type="evidence" value="ECO:0007669"/>
    <property type="project" value="TreeGrafter"/>
</dbReference>
<keyword evidence="5" id="KW-0378">Hydrolase</keyword>
<sequence length="391" mass="43090">MKINPLTVLIVCVLLSFMPLLDARASNPILWERDLFVNGSHGYHTFRIPSLVVTSKGTVLAFAEGRKHGTSDTGDIDLVMRRSTDGGETWGPLVVVWDDGEHVCGNPAPVVDHETGKVWLLLTWNRGDDHERDIIAKRAKDTRRVFVSSSDDDGLTWSAPEDITAVAKHPSWGWYATGPGMGVQLSQGPYRGRLVVPANHSYDEPTGTLSGGGFEYGAHSIFSDDHGKTWQLGGVIQPKMNESQLVELYDEAGTLLINMRSYYGKNRRAQSKSRDGGITWSEAVHLEDLIEPVCQAALIRYDGKAHGASPILLFSNPASTKREHMEVKVSKDHGNTWETWVTLYNGPSAYSALAVFPSGEVLCLYEKGENSPYEQISLVKLGPLAFEKNKP</sequence>
<dbReference type="GO" id="GO:0005737">
    <property type="term" value="C:cytoplasm"/>
    <property type="evidence" value="ECO:0007669"/>
    <property type="project" value="TreeGrafter"/>
</dbReference>
<dbReference type="CDD" id="cd15482">
    <property type="entry name" value="Sialidase_non-viral"/>
    <property type="match status" value="1"/>
</dbReference>
<organism evidence="5 6">
    <name type="scientific">Lunatimonas lonarensis</name>
    <dbReference type="NCBI Taxonomy" id="1232681"/>
    <lineage>
        <taxon>Bacteria</taxon>
        <taxon>Pseudomonadati</taxon>
        <taxon>Bacteroidota</taxon>
        <taxon>Cytophagia</taxon>
        <taxon>Cytophagales</taxon>
        <taxon>Cyclobacteriaceae</taxon>
    </lineage>
</organism>
<gene>
    <name evidence="5" type="ORF">ADIS_1296</name>
</gene>
<dbReference type="InterPro" id="IPR011040">
    <property type="entry name" value="Sialidase"/>
</dbReference>
<name>R7ZVT6_9BACT</name>
<feature type="domain" description="Sialidase" evidence="4">
    <location>
        <begin position="57"/>
        <end position="361"/>
    </location>
</feature>
<accession>R7ZVT6</accession>
<dbReference type="Pfam" id="PF13088">
    <property type="entry name" value="BNR_2"/>
    <property type="match status" value="1"/>
</dbReference>
<dbReference type="GO" id="GO:0006689">
    <property type="term" value="P:ganglioside catabolic process"/>
    <property type="evidence" value="ECO:0007669"/>
    <property type="project" value="TreeGrafter"/>
</dbReference>
<dbReference type="RefSeq" id="WP_010853440.1">
    <property type="nucleotide sequence ID" value="NZ_AQHR01000041.1"/>
</dbReference>
<keyword evidence="5" id="KW-0326">Glycosidase</keyword>
<dbReference type="Gene3D" id="2.120.10.10">
    <property type="match status" value="1"/>
</dbReference>
<dbReference type="PANTHER" id="PTHR10628:SF30">
    <property type="entry name" value="EXO-ALPHA-SIALIDASE"/>
    <property type="match status" value="1"/>
</dbReference>
<dbReference type="AlphaFoldDB" id="R7ZVT6"/>